<organism evidence="1 2">
    <name type="scientific">Candidatus Phaeomarinibacter ectocarpi</name>
    <dbReference type="NCBI Taxonomy" id="1458461"/>
    <lineage>
        <taxon>Bacteria</taxon>
        <taxon>Pseudomonadati</taxon>
        <taxon>Pseudomonadota</taxon>
        <taxon>Alphaproteobacteria</taxon>
        <taxon>Hyphomicrobiales</taxon>
        <taxon>Parvibaculaceae</taxon>
        <taxon>Candidatus Phaeomarinibacter</taxon>
    </lineage>
</organism>
<proteinExistence type="predicted"/>
<dbReference type="EMBL" id="HG966617">
    <property type="protein sequence ID" value="CDO60444.1"/>
    <property type="molecule type" value="Genomic_DNA"/>
</dbReference>
<protein>
    <recommendedName>
        <fullName evidence="3">Lipoprotein</fullName>
    </recommendedName>
</protein>
<reference evidence="1 2" key="1">
    <citation type="journal article" date="2014" name="Front. Genet.">
        <title>Genome and metabolic network of "Candidatus Phaeomarinobacter ectocarpi" Ec32, a new candidate genus of Alphaproteobacteria frequently associated with brown algae.</title>
        <authorList>
            <person name="Dittami S.M."/>
            <person name="Barbeyron T."/>
            <person name="Boyen C."/>
            <person name="Cambefort J."/>
            <person name="Collet G."/>
            <person name="Delage L."/>
            <person name="Gobet A."/>
            <person name="Groisillier A."/>
            <person name="Leblanc C."/>
            <person name="Michel G."/>
            <person name="Scornet D."/>
            <person name="Siegel A."/>
            <person name="Tapia J.E."/>
            <person name="Tonon T."/>
        </authorList>
    </citation>
    <scope>NUCLEOTIDE SEQUENCE [LARGE SCALE GENOMIC DNA]</scope>
    <source>
        <strain evidence="1 2">Ec32</strain>
    </source>
</reference>
<dbReference type="AlphaFoldDB" id="X5MG90"/>
<keyword evidence="2" id="KW-1185">Reference proteome</keyword>
<dbReference type="KEGG" id="pect:BN1012_Phect2231"/>
<evidence type="ECO:0008006" key="3">
    <source>
        <dbReference type="Google" id="ProtNLM"/>
    </source>
</evidence>
<name>X5MG90_9HYPH</name>
<accession>X5MG90</accession>
<sequence length="168" mass="18318">MALIVAGCGWWSGEARKQERLRGCPNAGILTDAERLTEYREGSGRDITDVAYTWELLDAVADCSYSGTTIDVDYALSMSVSVGPAATRSAVSAPIFVAVTRAGETVLQKTTFEAEVEFEPGQRVAVYTRTFEGLEFEVGEDNGGLYDIVLGFQLTPAQVDENRARSRY</sequence>
<dbReference type="HOGENOM" id="CLU_107973_1_0_5"/>
<dbReference type="Proteomes" id="UP000032160">
    <property type="component" value="Chromosome I"/>
</dbReference>
<evidence type="ECO:0000313" key="1">
    <source>
        <dbReference type="EMBL" id="CDO60444.1"/>
    </source>
</evidence>
<evidence type="ECO:0000313" key="2">
    <source>
        <dbReference type="Proteomes" id="UP000032160"/>
    </source>
</evidence>
<gene>
    <name evidence="1" type="ORF">BN1012_Phect2231</name>
</gene>
<dbReference type="STRING" id="1458461.BN1012_Phect2231"/>